<evidence type="ECO:0000256" key="1">
    <source>
        <dbReference type="SAM" id="Phobius"/>
    </source>
</evidence>
<protein>
    <submittedName>
        <fullName evidence="2">Uncharacterized protein</fullName>
    </submittedName>
</protein>
<gene>
    <name evidence="2" type="ORF">J7W16_19680</name>
</gene>
<name>A0A941AU17_9BACI</name>
<evidence type="ECO:0000313" key="2">
    <source>
        <dbReference type="EMBL" id="MBP3953339.1"/>
    </source>
</evidence>
<dbReference type="AlphaFoldDB" id="A0A941AU17"/>
<feature type="transmembrane region" description="Helical" evidence="1">
    <location>
        <begin position="47"/>
        <end position="67"/>
    </location>
</feature>
<keyword evidence="1" id="KW-1133">Transmembrane helix</keyword>
<keyword evidence="1" id="KW-0812">Transmembrane</keyword>
<feature type="transmembrane region" description="Helical" evidence="1">
    <location>
        <begin position="135"/>
        <end position="161"/>
    </location>
</feature>
<dbReference type="Proteomes" id="UP000678228">
    <property type="component" value="Unassembled WGS sequence"/>
</dbReference>
<reference evidence="2" key="1">
    <citation type="submission" date="2021-03" db="EMBL/GenBank/DDBJ databases">
        <title>Bacillus suaedae sp. nov., isolated from Suaeda aralocaspica.</title>
        <authorList>
            <person name="Lei R.F.R."/>
        </authorList>
    </citation>
    <scope>NUCLEOTIDE SEQUENCE</scope>
    <source>
        <strain evidence="2">YZJH907-2</strain>
    </source>
</reference>
<dbReference type="RefSeq" id="WP_210599196.1">
    <property type="nucleotide sequence ID" value="NZ_JAGKSQ010000012.1"/>
</dbReference>
<feature type="transmembrane region" description="Helical" evidence="1">
    <location>
        <begin position="88"/>
        <end position="115"/>
    </location>
</feature>
<feature type="transmembrane region" description="Helical" evidence="1">
    <location>
        <begin position="168"/>
        <end position="187"/>
    </location>
</feature>
<dbReference type="EMBL" id="JAGKSQ010000012">
    <property type="protein sequence ID" value="MBP3953339.1"/>
    <property type="molecule type" value="Genomic_DNA"/>
</dbReference>
<evidence type="ECO:0000313" key="3">
    <source>
        <dbReference type="Proteomes" id="UP000678228"/>
    </source>
</evidence>
<organism evidence="2 3">
    <name type="scientific">Halalkalibacter suaedae</name>
    <dbReference type="NCBI Taxonomy" id="2822140"/>
    <lineage>
        <taxon>Bacteria</taxon>
        <taxon>Bacillati</taxon>
        <taxon>Bacillota</taxon>
        <taxon>Bacilli</taxon>
        <taxon>Bacillales</taxon>
        <taxon>Bacillaceae</taxon>
        <taxon>Halalkalibacter</taxon>
    </lineage>
</organism>
<keyword evidence="1" id="KW-0472">Membrane</keyword>
<feature type="transmembrane region" description="Helical" evidence="1">
    <location>
        <begin position="240"/>
        <end position="258"/>
    </location>
</feature>
<proteinExistence type="predicted"/>
<keyword evidence="3" id="KW-1185">Reference proteome</keyword>
<accession>A0A941AU17</accession>
<feature type="transmembrane region" description="Helical" evidence="1">
    <location>
        <begin position="12"/>
        <end position="35"/>
    </location>
</feature>
<sequence>MSAWFSLVRKEVRVGFAAFLIPIIAFIIISGVAAYFSSNAGFSFESITIVAMIATGVQVFYLVYYLLHSLQYEKKRLHLWLHNPMPGYALLLAKVVSGLFFMVITMIITASTFLLSWNYSSTFNQELADVNVLGISLFGGSHLILIALSFAAVFLFFWMIFLAIHSKLGGFVSFVMTFVLFIAFASIGEWFSGTVLVETITSWGPVQFPELINGLSFTVDSESTDVMSEIGEVNLYIGEYIFESVLALLLFLGACWLLERKVEV</sequence>
<comment type="caution">
    <text evidence="2">The sequence shown here is derived from an EMBL/GenBank/DDBJ whole genome shotgun (WGS) entry which is preliminary data.</text>
</comment>